<evidence type="ECO:0000313" key="3">
    <source>
        <dbReference type="Proteomes" id="UP000000724"/>
    </source>
</evidence>
<dbReference type="InterPro" id="IPR015947">
    <property type="entry name" value="PUA-like_sf"/>
</dbReference>
<keyword evidence="1" id="KW-0732">Signal</keyword>
<dbReference type="SUPFAM" id="SSF88697">
    <property type="entry name" value="PUA domain-like"/>
    <property type="match status" value="1"/>
</dbReference>
<organism evidence="2 3">
    <name type="scientific">Penicillium rubens (strain ATCC 28089 / DSM 1075 / NRRL 1951 / Wisconsin 54-1255)</name>
    <name type="common">Penicillium chrysogenum</name>
    <dbReference type="NCBI Taxonomy" id="500485"/>
    <lineage>
        <taxon>Eukaryota</taxon>
        <taxon>Fungi</taxon>
        <taxon>Dikarya</taxon>
        <taxon>Ascomycota</taxon>
        <taxon>Pezizomycotina</taxon>
        <taxon>Eurotiomycetes</taxon>
        <taxon>Eurotiomycetidae</taxon>
        <taxon>Eurotiales</taxon>
        <taxon>Aspergillaceae</taxon>
        <taxon>Penicillium</taxon>
        <taxon>Penicillium chrysogenum species complex</taxon>
    </lineage>
</organism>
<name>B6HMD0_PENRW</name>
<feature type="chain" id="PRO_5002843700" evidence="1">
    <location>
        <begin position="19"/>
        <end position="398"/>
    </location>
</feature>
<dbReference type="EMBL" id="AM920436">
    <property type="protein sequence ID" value="CAP95769.1"/>
    <property type="molecule type" value="Genomic_DNA"/>
</dbReference>
<sequence>MRIAALLVAAGQLACVSGATIVRRDDIFDNPTCGIGGRDIFLHHGDLESTVEKFARWVEAGAGGLVAADGKFHDKLSYDGESVTLFACDYKSHGAGSVITGSLVRGALGAGGFLDEQCKNDNAGYESSNDLNIGRTTLARDRGKVSTFLVFCMETTTVTSFSHEVGCGTLCVRSDMVLLNTTFSCDKASHRVTGLVPSNISIKHREIKYQTYLKNNINTVKAQIVPLMSRAKLGARCPSYSDVILPMQDPYMTQIVDGRKNYEFRKYRLRPSVKRIWFYRTAPHSSITHVCETLPAQTRHPGDPPLEENGLGNAEFNNRHKDWDGYDFAYKMVTVCELRQPITLKEMKEKHGFKLAPRGLVYLPKSISDSVDLNQQNLVGKSRFGLLLSLANICPVAR</sequence>
<evidence type="ECO:0000313" key="2">
    <source>
        <dbReference type="EMBL" id="CAP95769.1"/>
    </source>
</evidence>
<keyword evidence="3" id="KW-1185">Reference proteome</keyword>
<reference evidence="2 3" key="1">
    <citation type="journal article" date="2008" name="Nat. Biotechnol.">
        <title>Genome sequencing and analysis of the filamentous fungus Penicillium chrysogenum.</title>
        <authorList>
            <person name="van den Berg M.A."/>
            <person name="Albang R."/>
            <person name="Albermann K."/>
            <person name="Badger J.H."/>
            <person name="Daran J.-M."/>
            <person name="Driessen A.J.M."/>
            <person name="Garcia-Estrada C."/>
            <person name="Fedorova N.D."/>
            <person name="Harris D.M."/>
            <person name="Heijne W.H.M."/>
            <person name="Joardar V.S."/>
            <person name="Kiel J.A.K.W."/>
            <person name="Kovalchuk A."/>
            <person name="Martin J.F."/>
            <person name="Nierman W.C."/>
            <person name="Nijland J.G."/>
            <person name="Pronk J.T."/>
            <person name="Roubos J.A."/>
            <person name="van der Klei I.J."/>
            <person name="van Peij N.N.M.E."/>
            <person name="Veenhuis M."/>
            <person name="von Doehren H."/>
            <person name="Wagner C."/>
            <person name="Wortman J.R."/>
            <person name="Bovenberg R.A.L."/>
        </authorList>
    </citation>
    <scope>NUCLEOTIDE SEQUENCE [LARGE SCALE GENOMIC DNA]</scope>
    <source>
        <strain evidence="3">ATCC 28089 / DSM 1075 / NRRL 1951 / Wisconsin 54-1255</strain>
    </source>
</reference>
<dbReference type="BioCyc" id="PCHR:PC21G08720-MONOMER"/>
<accession>B6HMD0</accession>
<dbReference type="OrthoDB" id="2149705at2759"/>
<dbReference type="Proteomes" id="UP000000724">
    <property type="component" value="Contig Pc00c21"/>
</dbReference>
<gene>
    <name evidence="2" type="ORF">Pc21g08720</name>
    <name evidence="2" type="ORF">PCH_Pc21g08720</name>
</gene>
<evidence type="ECO:0000256" key="1">
    <source>
        <dbReference type="SAM" id="SignalP"/>
    </source>
</evidence>
<dbReference type="OMA" id="ANICPVA"/>
<dbReference type="eggNOG" id="ENOG502SRGM">
    <property type="taxonomic scope" value="Eukaryota"/>
</dbReference>
<dbReference type="VEuPathDB" id="FungiDB:PCH_Pc21g08720"/>
<proteinExistence type="predicted"/>
<protein>
    <submittedName>
        <fullName evidence="2">Pc21g08720 protein</fullName>
    </submittedName>
</protein>
<dbReference type="AlphaFoldDB" id="B6HMD0"/>
<dbReference type="HOGENOM" id="CLU_692799_0_0_1"/>
<feature type="signal peptide" evidence="1">
    <location>
        <begin position="1"/>
        <end position="18"/>
    </location>
</feature>